<feature type="compositionally biased region" description="Basic and acidic residues" evidence="1">
    <location>
        <begin position="101"/>
        <end position="117"/>
    </location>
</feature>
<protein>
    <submittedName>
        <fullName evidence="2">Uncharacterized protein</fullName>
    </submittedName>
</protein>
<dbReference type="EMBL" id="LC625835">
    <property type="protein sequence ID" value="BCU02816.1"/>
    <property type="molecule type" value="Genomic_DNA"/>
</dbReference>
<dbReference type="Proteomes" id="UP001253637">
    <property type="component" value="Segment"/>
</dbReference>
<name>A0A811BPB2_9VIRU</name>
<proteinExistence type="predicted"/>
<evidence type="ECO:0000313" key="3">
    <source>
        <dbReference type="Proteomes" id="UP001253637"/>
    </source>
</evidence>
<accession>A0A811BPB2</accession>
<organism evidence="2 3">
    <name type="scientific">Pandoravirus japonicus</name>
    <dbReference type="NCBI Taxonomy" id="2823154"/>
    <lineage>
        <taxon>Viruses</taxon>
        <taxon>Pandoravirus</taxon>
    </lineage>
</organism>
<feature type="compositionally biased region" description="Basic and acidic residues" evidence="1">
    <location>
        <begin position="355"/>
        <end position="368"/>
    </location>
</feature>
<reference evidence="2" key="1">
    <citation type="submission" date="2021-04" db="EMBL/GenBank/DDBJ databases">
        <title>Draft Genome Sequence of Pandoravirus japonicus, Isolated from the Sabaishi River of Niigata, Japan.</title>
        <authorList>
            <person name="Hosokawa N."/>
            <person name="Takahashi H."/>
            <person name="Aoki K."/>
            <person name="Takemura M."/>
        </authorList>
    </citation>
    <scope>NUCLEOTIDE SEQUENCE</scope>
</reference>
<evidence type="ECO:0000256" key="1">
    <source>
        <dbReference type="SAM" id="MobiDB-lite"/>
    </source>
</evidence>
<feature type="region of interest" description="Disordered" evidence="1">
    <location>
        <begin position="334"/>
        <end position="368"/>
    </location>
</feature>
<feature type="region of interest" description="Disordered" evidence="1">
    <location>
        <begin position="98"/>
        <end position="145"/>
    </location>
</feature>
<evidence type="ECO:0000313" key="2">
    <source>
        <dbReference type="EMBL" id="BCU02816.1"/>
    </source>
</evidence>
<sequence>MTHTRLAEGHLADDSHAVAMPCVAAAAALLSEEIARRIAAVPKEETVEGRRARETAMDAALLDRCARATPRAPSAWTHVIDGFLAWLSRDCAKDAATTVAGDHDGDVKDNDDDRVVGDGDGDDDSAMSLVSDDGGGQTDHPNGAAATASNFLGPLARMGVSIYAITTHPENAHLIGCCTHTPPLIEADCAYGDWRFVAVMERDYDCTGGMLLIDRIVHAPTRIGINDGCDLRCQNSSRAARALLFAFFASGQTSMAAFLHQVFAPFDSVIDVIHAAGWDTDGKRFSWSDVRSALDEQRIACTRRDGVVVHLIWYSGTLIASGHEYGYYETARAPASTYGPDPGPEVPPQEDDDDGAGRRGRDGDNGKDDDERLWLIDAGYISPWVVGVRCRGGRRRYPVLLLDPTADDLVERMDAIADQIAHQHGIDAGDMAARAHGHTRLNGRTCQAALDKVFDTSTRSWRLSARNDRLIGNERYIDPARGLYANWTMVCDMLPLGNRTNRTVHATGLPFVRFQGHLVGADERAASGPLQRAHVVVLLCESAPPQAYCREDVRPADGERSRIEALVQRLGGDTRSAAQATPEAPLDPICARYRRAYLNSPDGLTVLAVLRQASSAPGDAGPAAEFVAALEWLMAEFEACARTFAADAADMDPLPFPFIIHW</sequence>